<evidence type="ECO:0000313" key="1">
    <source>
        <dbReference type="EMBL" id="GIY60879.1"/>
    </source>
</evidence>
<protein>
    <submittedName>
        <fullName evidence="1">Uncharacterized protein</fullName>
    </submittedName>
</protein>
<dbReference type="Proteomes" id="UP001054945">
    <property type="component" value="Unassembled WGS sequence"/>
</dbReference>
<comment type="caution">
    <text evidence="1">The sequence shown here is derived from an EMBL/GenBank/DDBJ whole genome shotgun (WGS) entry which is preliminary data.</text>
</comment>
<organism evidence="1 2">
    <name type="scientific">Caerostris extrusa</name>
    <name type="common">Bark spider</name>
    <name type="synonym">Caerostris bankana</name>
    <dbReference type="NCBI Taxonomy" id="172846"/>
    <lineage>
        <taxon>Eukaryota</taxon>
        <taxon>Metazoa</taxon>
        <taxon>Ecdysozoa</taxon>
        <taxon>Arthropoda</taxon>
        <taxon>Chelicerata</taxon>
        <taxon>Arachnida</taxon>
        <taxon>Araneae</taxon>
        <taxon>Araneomorphae</taxon>
        <taxon>Entelegynae</taxon>
        <taxon>Araneoidea</taxon>
        <taxon>Araneidae</taxon>
        <taxon>Caerostris</taxon>
    </lineage>
</organism>
<gene>
    <name evidence="1" type="ORF">CEXT_446341</name>
</gene>
<evidence type="ECO:0000313" key="2">
    <source>
        <dbReference type="Proteomes" id="UP001054945"/>
    </source>
</evidence>
<reference evidence="1 2" key="1">
    <citation type="submission" date="2021-06" db="EMBL/GenBank/DDBJ databases">
        <title>Caerostris extrusa draft genome.</title>
        <authorList>
            <person name="Kono N."/>
            <person name="Arakawa K."/>
        </authorList>
    </citation>
    <scope>NUCLEOTIDE SEQUENCE [LARGE SCALE GENOMIC DNA]</scope>
</reference>
<proteinExistence type="predicted"/>
<dbReference type="EMBL" id="BPLR01013388">
    <property type="protein sequence ID" value="GIY60879.1"/>
    <property type="molecule type" value="Genomic_DNA"/>
</dbReference>
<name>A0AAV4USY2_CAEEX</name>
<accession>A0AAV4USY2</accession>
<dbReference type="AlphaFoldDB" id="A0AAV4USY2"/>
<keyword evidence="2" id="KW-1185">Reference proteome</keyword>
<sequence length="120" mass="13823">MKCLSWLEKFCTKLKAKLGGLPIHKDDAIADSIGASSAQGCPRLFSVPETYRSPTEKQNLRQERQLPPSISVRNLIESSFEYEERKREMTQVLRREGNRKKNPKRKLFRFLNLPDGGFAI</sequence>